<dbReference type="EMBL" id="CP001804">
    <property type="protein sequence ID" value="ACY16018.1"/>
    <property type="molecule type" value="Genomic_DNA"/>
</dbReference>
<dbReference type="SUPFAM" id="SSF47384">
    <property type="entry name" value="Homodimeric domain of signal transducing histidine kinase"/>
    <property type="match status" value="1"/>
</dbReference>
<dbReference type="Pfam" id="PF00512">
    <property type="entry name" value="HisKA"/>
    <property type="match status" value="1"/>
</dbReference>
<dbReference type="SUPFAM" id="SSF52172">
    <property type="entry name" value="CheY-like"/>
    <property type="match status" value="1"/>
</dbReference>
<dbReference type="GO" id="GO:0000155">
    <property type="term" value="F:phosphorelay sensor kinase activity"/>
    <property type="evidence" value="ECO:0007669"/>
    <property type="project" value="InterPro"/>
</dbReference>
<dbReference type="InterPro" id="IPR003594">
    <property type="entry name" value="HATPase_dom"/>
</dbReference>
<dbReference type="EC" id="2.7.13.3" evidence="2"/>
<dbReference type="InterPro" id="IPR035965">
    <property type="entry name" value="PAS-like_dom_sf"/>
</dbReference>
<dbReference type="PANTHER" id="PTHR43065:SF50">
    <property type="entry name" value="HISTIDINE KINASE"/>
    <property type="match status" value="1"/>
</dbReference>
<dbReference type="InterPro" id="IPR005467">
    <property type="entry name" value="His_kinase_dom"/>
</dbReference>
<organism evidence="9 10">
    <name type="scientific">Haliangium ochraceum (strain DSM 14365 / JCM 11303 / SMP-2)</name>
    <dbReference type="NCBI Taxonomy" id="502025"/>
    <lineage>
        <taxon>Bacteria</taxon>
        <taxon>Pseudomonadati</taxon>
        <taxon>Myxococcota</taxon>
        <taxon>Polyangia</taxon>
        <taxon>Haliangiales</taxon>
        <taxon>Kofleriaceae</taxon>
        <taxon>Haliangium</taxon>
    </lineage>
</organism>
<dbReference type="Gene3D" id="3.30.450.20">
    <property type="entry name" value="PAS domain"/>
    <property type="match status" value="1"/>
</dbReference>
<dbReference type="Gene3D" id="3.40.50.2300">
    <property type="match status" value="1"/>
</dbReference>
<dbReference type="InterPro" id="IPR000700">
    <property type="entry name" value="PAS-assoc_C"/>
</dbReference>
<dbReference type="PROSITE" id="PS50110">
    <property type="entry name" value="RESPONSE_REGULATORY"/>
    <property type="match status" value="1"/>
</dbReference>
<dbReference type="eggNOG" id="COG4191">
    <property type="taxonomic scope" value="Bacteria"/>
</dbReference>
<dbReference type="PROSITE" id="PS50112">
    <property type="entry name" value="PAS"/>
    <property type="match status" value="1"/>
</dbReference>
<dbReference type="SUPFAM" id="SSF55874">
    <property type="entry name" value="ATPase domain of HSP90 chaperone/DNA topoisomerase II/histidine kinase"/>
    <property type="match status" value="1"/>
</dbReference>
<comment type="caution">
    <text evidence="4">Lacks conserved residue(s) required for the propagation of feature annotation.</text>
</comment>
<evidence type="ECO:0000259" key="5">
    <source>
        <dbReference type="PROSITE" id="PS50109"/>
    </source>
</evidence>
<dbReference type="STRING" id="502025.Hoch_3516"/>
<dbReference type="PROSITE" id="PS50109">
    <property type="entry name" value="HIS_KIN"/>
    <property type="match status" value="1"/>
</dbReference>
<dbReference type="Pfam" id="PF13426">
    <property type="entry name" value="PAS_9"/>
    <property type="match status" value="1"/>
</dbReference>
<dbReference type="CDD" id="cd00082">
    <property type="entry name" value="HisKA"/>
    <property type="match status" value="1"/>
</dbReference>
<protein>
    <recommendedName>
        <fullName evidence="2">histidine kinase</fullName>
        <ecNumber evidence="2">2.7.13.3</ecNumber>
    </recommendedName>
</protein>
<dbReference type="CDD" id="cd00130">
    <property type="entry name" value="PAS"/>
    <property type="match status" value="1"/>
</dbReference>
<dbReference type="InterPro" id="IPR003661">
    <property type="entry name" value="HisK_dim/P_dom"/>
</dbReference>
<evidence type="ECO:0000256" key="2">
    <source>
        <dbReference type="ARBA" id="ARBA00012438"/>
    </source>
</evidence>
<feature type="domain" description="PAS" evidence="7">
    <location>
        <begin position="109"/>
        <end position="153"/>
    </location>
</feature>
<dbReference type="PANTHER" id="PTHR43065">
    <property type="entry name" value="SENSOR HISTIDINE KINASE"/>
    <property type="match status" value="1"/>
</dbReference>
<dbReference type="PROSITE" id="PS50113">
    <property type="entry name" value="PAC"/>
    <property type="match status" value="1"/>
</dbReference>
<dbReference type="InterPro" id="IPR000014">
    <property type="entry name" value="PAS"/>
</dbReference>
<keyword evidence="10" id="KW-1185">Reference proteome</keyword>
<dbReference type="InterPro" id="IPR013656">
    <property type="entry name" value="PAS_4"/>
</dbReference>
<evidence type="ECO:0000259" key="8">
    <source>
        <dbReference type="PROSITE" id="PS50113"/>
    </source>
</evidence>
<dbReference type="SMART" id="SM00091">
    <property type="entry name" value="PAS"/>
    <property type="match status" value="1"/>
</dbReference>
<dbReference type="SUPFAM" id="SSF55785">
    <property type="entry name" value="PYP-like sensor domain (PAS domain)"/>
    <property type="match status" value="1"/>
</dbReference>
<feature type="domain" description="Histidine kinase" evidence="5">
    <location>
        <begin position="255"/>
        <end position="476"/>
    </location>
</feature>
<keyword evidence="9" id="KW-0418">Kinase</keyword>
<comment type="catalytic activity">
    <reaction evidence="1">
        <text>ATP + protein L-histidine = ADP + protein N-phospho-L-histidine.</text>
        <dbReference type="EC" id="2.7.13.3"/>
    </reaction>
</comment>
<dbReference type="InterPro" id="IPR001789">
    <property type="entry name" value="Sig_transdc_resp-reg_receiver"/>
</dbReference>
<dbReference type="InterPro" id="IPR011006">
    <property type="entry name" value="CheY-like_superfamily"/>
</dbReference>
<name>D0LW86_HALO1</name>
<reference evidence="9 10" key="1">
    <citation type="journal article" date="2010" name="Stand. Genomic Sci.">
        <title>Complete genome sequence of Haliangium ochraceum type strain (SMP-2).</title>
        <authorList>
            <consortium name="US DOE Joint Genome Institute (JGI-PGF)"/>
            <person name="Ivanova N."/>
            <person name="Daum C."/>
            <person name="Lang E."/>
            <person name="Abt B."/>
            <person name="Kopitz M."/>
            <person name="Saunders E."/>
            <person name="Lapidus A."/>
            <person name="Lucas S."/>
            <person name="Glavina Del Rio T."/>
            <person name="Nolan M."/>
            <person name="Tice H."/>
            <person name="Copeland A."/>
            <person name="Cheng J.F."/>
            <person name="Chen F."/>
            <person name="Bruce D."/>
            <person name="Goodwin L."/>
            <person name="Pitluck S."/>
            <person name="Mavromatis K."/>
            <person name="Pati A."/>
            <person name="Mikhailova N."/>
            <person name="Chen A."/>
            <person name="Palaniappan K."/>
            <person name="Land M."/>
            <person name="Hauser L."/>
            <person name="Chang Y.J."/>
            <person name="Jeffries C.D."/>
            <person name="Detter J.C."/>
            <person name="Brettin T."/>
            <person name="Rohde M."/>
            <person name="Goker M."/>
            <person name="Bristow J."/>
            <person name="Markowitz V."/>
            <person name="Eisen J.A."/>
            <person name="Hugenholtz P."/>
            <person name="Kyrpides N.C."/>
            <person name="Klenk H.P."/>
        </authorList>
    </citation>
    <scope>NUCLEOTIDE SEQUENCE [LARGE SCALE GENOMIC DNA]</scope>
    <source>
        <strain evidence="10">DSM 14365 / CIP 107738 / JCM 11303 / AJ 13395 / SMP-2</strain>
    </source>
</reference>
<dbReference type="KEGG" id="hoh:Hoch_3516"/>
<dbReference type="Proteomes" id="UP000001880">
    <property type="component" value="Chromosome"/>
</dbReference>
<dbReference type="Pfam" id="PF08448">
    <property type="entry name" value="PAS_4"/>
    <property type="match status" value="1"/>
</dbReference>
<gene>
    <name evidence="9" type="ordered locus">Hoch_3516</name>
</gene>
<evidence type="ECO:0000256" key="1">
    <source>
        <dbReference type="ARBA" id="ARBA00000085"/>
    </source>
</evidence>
<dbReference type="SMART" id="SM00448">
    <property type="entry name" value="REC"/>
    <property type="match status" value="1"/>
</dbReference>
<dbReference type="InterPro" id="IPR004358">
    <property type="entry name" value="Sig_transdc_His_kin-like_C"/>
</dbReference>
<dbReference type="NCBIfam" id="TIGR00229">
    <property type="entry name" value="sensory_box"/>
    <property type="match status" value="1"/>
</dbReference>
<dbReference type="InterPro" id="IPR036097">
    <property type="entry name" value="HisK_dim/P_sf"/>
</dbReference>
<keyword evidence="9" id="KW-0808">Transferase</keyword>
<evidence type="ECO:0000313" key="9">
    <source>
        <dbReference type="EMBL" id="ACY16018.1"/>
    </source>
</evidence>
<evidence type="ECO:0000259" key="7">
    <source>
        <dbReference type="PROSITE" id="PS50112"/>
    </source>
</evidence>
<feature type="domain" description="Response regulatory" evidence="6">
    <location>
        <begin position="496"/>
        <end position="610"/>
    </location>
</feature>
<evidence type="ECO:0000313" key="10">
    <source>
        <dbReference type="Proteomes" id="UP000001880"/>
    </source>
</evidence>
<evidence type="ECO:0000259" key="6">
    <source>
        <dbReference type="PROSITE" id="PS50110"/>
    </source>
</evidence>
<dbReference type="AlphaFoldDB" id="D0LW86"/>
<dbReference type="HOGENOM" id="CLU_000445_114_79_7"/>
<dbReference type="Pfam" id="PF02518">
    <property type="entry name" value="HATPase_c"/>
    <property type="match status" value="1"/>
</dbReference>
<dbReference type="eggNOG" id="COG2204">
    <property type="taxonomic scope" value="Bacteria"/>
</dbReference>
<dbReference type="Pfam" id="PF00072">
    <property type="entry name" value="Response_reg"/>
    <property type="match status" value="1"/>
</dbReference>
<dbReference type="PRINTS" id="PR00344">
    <property type="entry name" value="BCTRLSENSOR"/>
</dbReference>
<evidence type="ECO:0000256" key="4">
    <source>
        <dbReference type="PROSITE-ProRule" id="PRU00169"/>
    </source>
</evidence>
<dbReference type="Gene3D" id="1.10.287.130">
    <property type="match status" value="1"/>
</dbReference>
<dbReference type="Gene3D" id="3.30.565.10">
    <property type="entry name" value="Histidine kinase-like ATPase, C-terminal domain"/>
    <property type="match status" value="1"/>
</dbReference>
<keyword evidence="3" id="KW-0597">Phosphoprotein</keyword>
<dbReference type="CDD" id="cd00156">
    <property type="entry name" value="REC"/>
    <property type="match status" value="1"/>
</dbReference>
<dbReference type="InterPro" id="IPR036890">
    <property type="entry name" value="HATPase_C_sf"/>
</dbReference>
<dbReference type="SMART" id="SM00388">
    <property type="entry name" value="HisKA"/>
    <property type="match status" value="1"/>
</dbReference>
<evidence type="ECO:0000256" key="3">
    <source>
        <dbReference type="ARBA" id="ARBA00022553"/>
    </source>
</evidence>
<feature type="domain" description="PAC" evidence="8">
    <location>
        <begin position="185"/>
        <end position="235"/>
    </location>
</feature>
<dbReference type="SMART" id="SM00387">
    <property type="entry name" value="HATPase_c"/>
    <property type="match status" value="1"/>
</dbReference>
<sequence length="614" mass="68413">MLEAVLAASESTLLVVDAGGFIVQVAATEDRSAWLGTGLADWLHATGHESLQRHLERAVRQREASWFEARALPELAAVEWYRIALRPLEDGRALAVLQSIDRERRVRIESQRFRAILDQTEEAIFVVDPRSARFVEVNPTACTMLRYTREEILALGPQDIELDFPLHTREQWADFMIEVMAVGSLPYEGVHRRKDGSTYPVETLWSIKTFEGDEYLLGVGRDVTEQRRIELELRQAEESMRVSDRLTTVGTLAAGIVHEINNPLAYVMGNLEFLIEQVEEWSEGVADEYRSELLPALREARSGAVRMDRIVRDLRTFSRRDEDSVSAVSLSQVLDSSINIAMNEIRQRAKIERSYAQDVAVQANESRLGQVFLNLLINAAQAIPRGNSQQHCITVRTECPGEGRVAVEISDTGAGMSPQVLERIFDPFFTTKPVGVGTGLGLSICRSIVESMGGRIDVRSVLGEGTCFRIELSGTTAAVAVSDEAERAPRARGGGRVLIIDEDELAARALSRCLQPHRCVIEGDGQRGLARVLLDHFDAIFCELRLPDFSGLDLYRAVADERPQLLPKLVLIHGGPLDPECEAFLSERELACITKPFDAQLARQCVEQRLADDD</sequence>
<accession>D0LW86</accession>
<proteinExistence type="predicted"/>